<reference evidence="3" key="1">
    <citation type="journal article" date="2023" name="Insect Mol. Biol.">
        <title>Genome sequencing provides insights into the evolution of gene families encoding plant cell wall-degrading enzymes in longhorned beetles.</title>
        <authorList>
            <person name="Shin N.R."/>
            <person name="Okamura Y."/>
            <person name="Kirsch R."/>
            <person name="Pauchet Y."/>
        </authorList>
    </citation>
    <scope>NUCLEOTIDE SEQUENCE</scope>
    <source>
        <strain evidence="3">RBIC_L_NR</strain>
    </source>
</reference>
<evidence type="ECO:0000313" key="4">
    <source>
        <dbReference type="Proteomes" id="UP001162156"/>
    </source>
</evidence>
<dbReference type="EMBL" id="JANEYF010002218">
    <property type="protein sequence ID" value="KAJ8949662.1"/>
    <property type="molecule type" value="Genomic_DNA"/>
</dbReference>
<feature type="region of interest" description="Disordered" evidence="1">
    <location>
        <begin position="83"/>
        <end position="169"/>
    </location>
</feature>
<dbReference type="Gene3D" id="3.10.20.90">
    <property type="entry name" value="Phosphatidylinositol 3-kinase Catalytic Subunit, Chain A, domain 1"/>
    <property type="match status" value="1"/>
</dbReference>
<dbReference type="InterPro" id="IPR029071">
    <property type="entry name" value="Ubiquitin-like_domsf"/>
</dbReference>
<dbReference type="InterPro" id="IPR048945">
    <property type="entry name" value="RASSF8/10_RA"/>
</dbReference>
<proteinExistence type="predicted"/>
<dbReference type="InterPro" id="IPR000159">
    <property type="entry name" value="RA_dom"/>
</dbReference>
<dbReference type="InterPro" id="IPR033593">
    <property type="entry name" value="N-RASSF"/>
</dbReference>
<organism evidence="3 4">
    <name type="scientific">Rhamnusium bicolor</name>
    <dbReference type="NCBI Taxonomy" id="1586634"/>
    <lineage>
        <taxon>Eukaryota</taxon>
        <taxon>Metazoa</taxon>
        <taxon>Ecdysozoa</taxon>
        <taxon>Arthropoda</taxon>
        <taxon>Hexapoda</taxon>
        <taxon>Insecta</taxon>
        <taxon>Pterygota</taxon>
        <taxon>Neoptera</taxon>
        <taxon>Endopterygota</taxon>
        <taxon>Coleoptera</taxon>
        <taxon>Polyphaga</taxon>
        <taxon>Cucujiformia</taxon>
        <taxon>Chrysomeloidea</taxon>
        <taxon>Cerambycidae</taxon>
        <taxon>Lepturinae</taxon>
        <taxon>Rhagiini</taxon>
        <taxon>Rhamnusium</taxon>
    </lineage>
</organism>
<name>A0AAV8YGK9_9CUCU</name>
<feature type="compositionally biased region" description="Pro residues" evidence="1">
    <location>
        <begin position="148"/>
        <end position="164"/>
    </location>
</feature>
<feature type="domain" description="Ras-associating" evidence="2">
    <location>
        <begin position="1"/>
        <end position="82"/>
    </location>
</feature>
<evidence type="ECO:0000259" key="2">
    <source>
        <dbReference type="PROSITE" id="PS50200"/>
    </source>
</evidence>
<evidence type="ECO:0000256" key="1">
    <source>
        <dbReference type="SAM" id="MobiDB-lite"/>
    </source>
</evidence>
<dbReference type="PROSITE" id="PS50200">
    <property type="entry name" value="RA"/>
    <property type="match status" value="1"/>
</dbReference>
<feature type="compositionally biased region" description="Polar residues" evidence="1">
    <location>
        <begin position="121"/>
        <end position="142"/>
    </location>
</feature>
<dbReference type="Proteomes" id="UP001162156">
    <property type="component" value="Unassembled WGS sequence"/>
</dbReference>
<keyword evidence="4" id="KW-1185">Reference proteome</keyword>
<comment type="caution">
    <text evidence="3">The sequence shown here is derived from an EMBL/GenBank/DDBJ whole genome shotgun (WGS) entry which is preliminary data.</text>
</comment>
<dbReference type="PANTHER" id="PTHR15286:SF6">
    <property type="entry name" value="GH01133P"/>
    <property type="match status" value="1"/>
</dbReference>
<dbReference type="SMART" id="SM00314">
    <property type="entry name" value="RA"/>
    <property type="match status" value="1"/>
</dbReference>
<dbReference type="PANTHER" id="PTHR15286">
    <property type="entry name" value="RAS-ASSOCIATING DOMAIN CONTAINING PROTEIN"/>
    <property type="match status" value="1"/>
</dbReference>
<feature type="compositionally biased region" description="Polar residues" evidence="1">
    <location>
        <begin position="83"/>
        <end position="108"/>
    </location>
</feature>
<protein>
    <recommendedName>
        <fullName evidence="2">Ras-associating domain-containing protein</fullName>
    </recommendedName>
</protein>
<evidence type="ECO:0000313" key="3">
    <source>
        <dbReference type="EMBL" id="KAJ8949662.1"/>
    </source>
</evidence>
<gene>
    <name evidence="3" type="ORF">NQ314_008123</name>
</gene>
<dbReference type="Pfam" id="PF21712">
    <property type="entry name" value="RASSF8-10_RA"/>
    <property type="match status" value="1"/>
</dbReference>
<dbReference type="GO" id="GO:0007165">
    <property type="term" value="P:signal transduction"/>
    <property type="evidence" value="ECO:0007669"/>
    <property type="project" value="InterPro"/>
</dbReference>
<dbReference type="AlphaFoldDB" id="A0AAV8YGK9"/>
<sequence>MELKVWVEGIQRIVCGVTEATTCQDVVFALAHATGKSGRFTLIERWRNNERQLSPNENPMKIIMKWGEYSNDVQFILQWNESNSKSGQHSKTRSSNSNTPHVLNNFSIESPERQRGVHKSLTFSSPKKSSYCGSDVSDSPSQRVAPPYKDPPAPPPYRDPPPPTSSIYHDKYKKNLLQEATKTQKEKEDSRNKVQENVLYNAQYRELIALINYQREKLSNQQADLTKYDAEIVFLEGKEREKQLQLEFIAQEFIAVSNVNKNNQEQIQALSYVEEESEIVKQQEKTLQSEITLLRLLMDELHMEQRAQCRRTESRKQLERNLLVEVERLQKDIELAKQSTELHHLTAETA</sequence>
<dbReference type="SUPFAM" id="SSF54236">
    <property type="entry name" value="Ubiquitin-like"/>
    <property type="match status" value="1"/>
</dbReference>
<accession>A0AAV8YGK9</accession>